<accession>A0ACC1TFB1</accession>
<gene>
    <name evidence="1" type="ORF">NM688_g153</name>
</gene>
<keyword evidence="2" id="KW-1185">Reference proteome</keyword>
<proteinExistence type="predicted"/>
<evidence type="ECO:0000313" key="1">
    <source>
        <dbReference type="EMBL" id="KAJ3559746.1"/>
    </source>
</evidence>
<reference evidence="1" key="1">
    <citation type="submission" date="2022-07" db="EMBL/GenBank/DDBJ databases">
        <title>Genome Sequence of Phlebia brevispora.</title>
        <authorList>
            <person name="Buettner E."/>
        </authorList>
    </citation>
    <scope>NUCLEOTIDE SEQUENCE</scope>
    <source>
        <strain evidence="1">MPL23</strain>
    </source>
</reference>
<evidence type="ECO:0000313" key="2">
    <source>
        <dbReference type="Proteomes" id="UP001148662"/>
    </source>
</evidence>
<organism evidence="1 2">
    <name type="scientific">Phlebia brevispora</name>
    <dbReference type="NCBI Taxonomy" id="194682"/>
    <lineage>
        <taxon>Eukaryota</taxon>
        <taxon>Fungi</taxon>
        <taxon>Dikarya</taxon>
        <taxon>Basidiomycota</taxon>
        <taxon>Agaricomycotina</taxon>
        <taxon>Agaricomycetes</taxon>
        <taxon>Polyporales</taxon>
        <taxon>Meruliaceae</taxon>
        <taxon>Phlebia</taxon>
    </lineage>
</organism>
<sequence length="541" mass="59688">MATTPDFNKVLYTPLAEIDPEVQNIIDKETWRQYSGLELIASENLTSRATMEANGSILTNKYSEGLPHARYYGGNEYVDELEVLCQKRALQAFHLDPAKWGVNVQPYSGSTANFAALTALLQPQDRLMGLGLPDGGHLTHGYYVRGMSYYFHHSLPELHENFSSPSSIESWSRGAITCRTDGLLRSRLIAWRDLARQPTFAHSRYATAKKKMTASSIYFQSLPYGLDPANQLIDYKGLAAQARLFKPRLLICGASAYPRDWDYAALRAVADEQGAFLMADIAHTSGLIAAGELNNPFEYCDVVTTTTHKTLRGPRAGLIFFRKDSQNAKDLEKRVNEAVFPACQGGPHNNTIAGIATSLLQACQPTWKAYAKQVIANARTLGEELVAKGYKLQTSGTDNHLVLWDLRPLKLTGSKLEKLCDLVGITINKNAVSGDANAQAPGGIRLGTAALTSRNMREEDVKVVAEFLHRAVQIALVLQKEAGTKMLKDFVRVASNQEGSNIGYAQVQDLRKEVRVFARKWPVPGVDISKLTRPAGIEEDD</sequence>
<dbReference type="EMBL" id="JANHOG010000011">
    <property type="protein sequence ID" value="KAJ3559746.1"/>
    <property type="molecule type" value="Genomic_DNA"/>
</dbReference>
<protein>
    <submittedName>
        <fullName evidence="1">Uncharacterized protein</fullName>
    </submittedName>
</protein>
<dbReference type="Proteomes" id="UP001148662">
    <property type="component" value="Unassembled WGS sequence"/>
</dbReference>
<comment type="caution">
    <text evidence="1">The sequence shown here is derived from an EMBL/GenBank/DDBJ whole genome shotgun (WGS) entry which is preliminary data.</text>
</comment>
<name>A0ACC1TFB1_9APHY</name>